<feature type="region of interest" description="Disordered" evidence="1">
    <location>
        <begin position="1"/>
        <end position="43"/>
    </location>
</feature>
<evidence type="ECO:0000259" key="2">
    <source>
        <dbReference type="Pfam" id="PF13628"/>
    </source>
</evidence>
<keyword evidence="4" id="KW-1185">Reference proteome</keyword>
<dbReference type="Proteomes" id="UP000198680">
    <property type="component" value="Unassembled WGS sequence"/>
</dbReference>
<organism evidence="3 4">
    <name type="scientific">Geodermatophilus siccatus</name>
    <dbReference type="NCBI Taxonomy" id="1137991"/>
    <lineage>
        <taxon>Bacteria</taxon>
        <taxon>Bacillati</taxon>
        <taxon>Actinomycetota</taxon>
        <taxon>Actinomycetes</taxon>
        <taxon>Geodermatophilales</taxon>
        <taxon>Geodermatophilaceae</taxon>
        <taxon>Geodermatophilus</taxon>
    </lineage>
</organism>
<dbReference type="InterPro" id="IPR025419">
    <property type="entry name" value="DUF4142"/>
</dbReference>
<dbReference type="RefSeq" id="WP_091222684.1">
    <property type="nucleotide sequence ID" value="NZ_FNHE01000012.1"/>
</dbReference>
<accession>A0A1G9YPM6</accession>
<dbReference type="Pfam" id="PF13628">
    <property type="entry name" value="DUF4142"/>
    <property type="match status" value="1"/>
</dbReference>
<proteinExistence type="predicted"/>
<reference evidence="4" key="1">
    <citation type="submission" date="2016-10" db="EMBL/GenBank/DDBJ databases">
        <authorList>
            <person name="Varghese N."/>
            <person name="Submissions S."/>
        </authorList>
    </citation>
    <scope>NUCLEOTIDE SEQUENCE [LARGE SCALE GENOMIC DNA]</scope>
    <source>
        <strain evidence="4">DSM 45419</strain>
    </source>
</reference>
<name>A0A1G9YPM6_9ACTN</name>
<evidence type="ECO:0000313" key="3">
    <source>
        <dbReference type="EMBL" id="SDN11034.1"/>
    </source>
</evidence>
<feature type="domain" description="DUF4142" evidence="2">
    <location>
        <begin position="14"/>
        <end position="100"/>
    </location>
</feature>
<evidence type="ECO:0000256" key="1">
    <source>
        <dbReference type="SAM" id="MobiDB-lite"/>
    </source>
</evidence>
<dbReference type="STRING" id="1137991.SAMN05660642_04067"/>
<protein>
    <recommendedName>
        <fullName evidence="2">DUF4142 domain-containing protein</fullName>
    </recommendedName>
</protein>
<gene>
    <name evidence="3" type="ORF">SAMN05660642_04067</name>
</gene>
<dbReference type="EMBL" id="FNHE01000012">
    <property type="protein sequence ID" value="SDN11034.1"/>
    <property type="molecule type" value="Genomic_DNA"/>
</dbReference>
<evidence type="ECO:0000313" key="4">
    <source>
        <dbReference type="Proteomes" id="UP000198680"/>
    </source>
</evidence>
<sequence>MRQEDGTAGPLGPADRDALHEVEQAGLWEVPAGTARSEPAEDPRVREVGRLVAAEHAELDVLVQRAAAQVAVELPVEPSAQQQDWTAEIAVRSRTTFDQRAVFLLRQAHGAPPTDTATRETSPVGRARRCTPTLAP</sequence>
<dbReference type="OrthoDB" id="3674617at2"/>
<feature type="compositionally biased region" description="Basic and acidic residues" evidence="1">
    <location>
        <begin position="14"/>
        <end position="23"/>
    </location>
</feature>
<dbReference type="AlphaFoldDB" id="A0A1G9YPM6"/>
<feature type="region of interest" description="Disordered" evidence="1">
    <location>
        <begin position="108"/>
        <end position="136"/>
    </location>
</feature>